<organism evidence="2 3">
    <name type="scientific">Rhodovarius crocodyli</name>
    <dbReference type="NCBI Taxonomy" id="1979269"/>
    <lineage>
        <taxon>Bacteria</taxon>
        <taxon>Pseudomonadati</taxon>
        <taxon>Pseudomonadota</taxon>
        <taxon>Alphaproteobacteria</taxon>
        <taxon>Acetobacterales</taxon>
        <taxon>Roseomonadaceae</taxon>
        <taxon>Rhodovarius</taxon>
    </lineage>
</organism>
<dbReference type="Gene3D" id="3.40.50.1820">
    <property type="entry name" value="alpha/beta hydrolase"/>
    <property type="match status" value="1"/>
</dbReference>
<dbReference type="GO" id="GO:0016787">
    <property type="term" value="F:hydrolase activity"/>
    <property type="evidence" value="ECO:0007669"/>
    <property type="project" value="UniProtKB-KW"/>
</dbReference>
<gene>
    <name evidence="2" type="ORF">EOD42_12565</name>
</gene>
<keyword evidence="3" id="KW-1185">Reference proteome</keyword>
<evidence type="ECO:0000313" key="3">
    <source>
        <dbReference type="Proteomes" id="UP000282957"/>
    </source>
</evidence>
<feature type="domain" description="AB hydrolase-1" evidence="1">
    <location>
        <begin position="10"/>
        <end position="231"/>
    </location>
</feature>
<dbReference type="InterPro" id="IPR050471">
    <property type="entry name" value="AB_hydrolase"/>
</dbReference>
<comment type="caution">
    <text evidence="2">The sequence shown here is derived from an EMBL/GenBank/DDBJ whole genome shotgun (WGS) entry which is preliminary data.</text>
</comment>
<proteinExistence type="predicted"/>
<dbReference type="SUPFAM" id="SSF53474">
    <property type="entry name" value="alpha/beta-Hydrolases"/>
    <property type="match status" value="1"/>
</dbReference>
<keyword evidence="2" id="KW-0378">Hydrolase</keyword>
<sequence>MTAAIMTTKILLLPGLLCDARLWRDVIPLLPAEALVADLTLDESMEAMADRALAAAEQAWGQGARFAVAGLSMGGYVAFSLWRAAPERITHLALFDTSARPDTAEATGKRRGLMQLAEVGQFKGVTPRLLPQLLHPDHLSGPLAEDVMAMADRVGQDAFFRQQRAIMERPDSRPDLPIIDVPVLVAVGEADVLTPPELAEEMALSIPGAELVRFPGCGHLPSMEAPALVAGAMERWLRR</sequence>
<dbReference type="EMBL" id="SACL01000004">
    <property type="protein sequence ID" value="RVT95961.1"/>
    <property type="molecule type" value="Genomic_DNA"/>
</dbReference>
<dbReference type="AlphaFoldDB" id="A0A437ME81"/>
<accession>A0A437ME81</accession>
<dbReference type="PANTHER" id="PTHR43433:SF4">
    <property type="entry name" value="NON-HEME CHLOROPEROXIDASE-RELATED"/>
    <property type="match status" value="1"/>
</dbReference>
<protein>
    <submittedName>
        <fullName evidence="2">Alpha/beta fold hydrolase</fullName>
    </submittedName>
</protein>
<evidence type="ECO:0000259" key="1">
    <source>
        <dbReference type="Pfam" id="PF12697"/>
    </source>
</evidence>
<dbReference type="Pfam" id="PF12697">
    <property type="entry name" value="Abhydrolase_6"/>
    <property type="match status" value="1"/>
</dbReference>
<dbReference type="OrthoDB" id="5491135at2"/>
<evidence type="ECO:0000313" key="2">
    <source>
        <dbReference type="EMBL" id="RVT95961.1"/>
    </source>
</evidence>
<name>A0A437ME81_9PROT</name>
<dbReference type="Proteomes" id="UP000282957">
    <property type="component" value="Unassembled WGS sequence"/>
</dbReference>
<dbReference type="PANTHER" id="PTHR43433">
    <property type="entry name" value="HYDROLASE, ALPHA/BETA FOLD FAMILY PROTEIN"/>
    <property type="match status" value="1"/>
</dbReference>
<reference evidence="2 3" key="1">
    <citation type="submission" date="2019-01" db="EMBL/GenBank/DDBJ databases">
        <authorList>
            <person name="Chen W.-M."/>
        </authorList>
    </citation>
    <scope>NUCLEOTIDE SEQUENCE [LARGE SCALE GENOMIC DNA]</scope>
    <source>
        <strain evidence="2 3">CCP-6</strain>
    </source>
</reference>
<dbReference type="InterPro" id="IPR000073">
    <property type="entry name" value="AB_hydrolase_1"/>
</dbReference>
<dbReference type="InterPro" id="IPR029058">
    <property type="entry name" value="AB_hydrolase_fold"/>
</dbReference>